<dbReference type="CDD" id="cd17321">
    <property type="entry name" value="MFS_MMR_MDR_like"/>
    <property type="match status" value="1"/>
</dbReference>
<protein>
    <submittedName>
        <fullName evidence="10">MFS transporter</fullName>
    </submittedName>
</protein>
<dbReference type="InterPro" id="IPR036259">
    <property type="entry name" value="MFS_trans_sf"/>
</dbReference>
<feature type="transmembrane region" description="Helical" evidence="8">
    <location>
        <begin position="239"/>
        <end position="256"/>
    </location>
</feature>
<feature type="transmembrane region" description="Helical" evidence="8">
    <location>
        <begin position="367"/>
        <end position="393"/>
    </location>
</feature>
<dbReference type="SUPFAM" id="SSF103473">
    <property type="entry name" value="MFS general substrate transporter"/>
    <property type="match status" value="1"/>
</dbReference>
<dbReference type="RefSeq" id="WP_212816810.1">
    <property type="nucleotide sequence ID" value="NZ_AP023359.1"/>
</dbReference>
<dbReference type="Gene3D" id="1.20.1250.20">
    <property type="entry name" value="MFS general substrate transporter like domains"/>
    <property type="match status" value="1"/>
</dbReference>
<evidence type="ECO:0000313" key="10">
    <source>
        <dbReference type="EMBL" id="BCJ67481.1"/>
    </source>
</evidence>
<dbReference type="EMBL" id="AP023359">
    <property type="protein sequence ID" value="BCJ67481.1"/>
    <property type="molecule type" value="Genomic_DNA"/>
</dbReference>
<dbReference type="Pfam" id="PF07690">
    <property type="entry name" value="MFS_1"/>
    <property type="match status" value="1"/>
</dbReference>
<feature type="transmembrane region" description="Helical" evidence="8">
    <location>
        <begin position="310"/>
        <end position="331"/>
    </location>
</feature>
<dbReference type="PRINTS" id="PR01036">
    <property type="entry name" value="TCRTETB"/>
</dbReference>
<evidence type="ECO:0000256" key="7">
    <source>
        <dbReference type="SAM" id="MobiDB-lite"/>
    </source>
</evidence>
<proteinExistence type="predicted"/>
<evidence type="ECO:0000256" key="2">
    <source>
        <dbReference type="ARBA" id="ARBA00022448"/>
    </source>
</evidence>
<dbReference type="Proteomes" id="UP000680866">
    <property type="component" value="Chromosome"/>
</dbReference>
<feature type="transmembrane region" description="Helical" evidence="8">
    <location>
        <begin position="481"/>
        <end position="505"/>
    </location>
</feature>
<gene>
    <name evidence="10" type="ORF">Prubr_45020</name>
</gene>
<feature type="domain" description="Major facilitator superfamily (MFS) profile" evidence="9">
    <location>
        <begin position="24"/>
        <end position="509"/>
    </location>
</feature>
<keyword evidence="11" id="KW-1185">Reference proteome</keyword>
<dbReference type="InterPro" id="IPR011701">
    <property type="entry name" value="MFS"/>
</dbReference>
<dbReference type="InterPro" id="IPR020846">
    <property type="entry name" value="MFS_dom"/>
</dbReference>
<name>A0A810N1J2_9ACTN</name>
<dbReference type="PANTHER" id="PTHR42718">
    <property type="entry name" value="MAJOR FACILITATOR SUPERFAMILY MULTIDRUG TRANSPORTER MFSC"/>
    <property type="match status" value="1"/>
</dbReference>
<evidence type="ECO:0000256" key="8">
    <source>
        <dbReference type="SAM" id="Phobius"/>
    </source>
</evidence>
<evidence type="ECO:0000256" key="6">
    <source>
        <dbReference type="ARBA" id="ARBA00023136"/>
    </source>
</evidence>
<feature type="transmembrane region" description="Helical" evidence="8">
    <location>
        <begin position="90"/>
        <end position="109"/>
    </location>
</feature>
<feature type="transmembrane region" description="Helical" evidence="8">
    <location>
        <begin position="115"/>
        <end position="136"/>
    </location>
</feature>
<comment type="subcellular location">
    <subcellularLocation>
        <location evidence="1">Cell membrane</location>
        <topology evidence="1">Multi-pass membrane protein</topology>
    </subcellularLocation>
</comment>
<feature type="transmembrane region" description="Helical" evidence="8">
    <location>
        <begin position="343"/>
        <end position="361"/>
    </location>
</feature>
<feature type="transmembrane region" description="Helical" evidence="8">
    <location>
        <begin position="210"/>
        <end position="227"/>
    </location>
</feature>
<accession>A0A810N1J2</accession>
<sequence length="529" mass="54386">MRDRLTPAADTSTAAGAGWREWTGLFVLMLPVLLISVDMTVLGFAVPKLSADLDPSSTQLLWIVDIYSFVLAGLLVTMGNLGDRIGRRRLLMIGCVGFGVASLVAAYAPDAATLVAARALLGVAGATLMPSTLSLLRNMFVDERQRLLAVAAWGSAFSAGSALGPLIGGWLLEHFWWGSVFLINLPVVAVALLALPLLVPETRDPAPGRFDLPSAALSLLTMLPVVYGIKTLAKRETPLLAVAAIAAGLIFGYLFVRRQRTITDPMIDISLFRIRRFSGAVATNLLVVFALIAAMFFLPQYLQSVAGISPLRGGLLLLPGALLSIVAGFTAAATARRVGMQRLISAGITICALGFAVILLLPYFDGAVIVTVSFAITNVGAGLVMTLTNSIVLSAVPPARAGAAAAVSETGFELGGALGVAVLGSVLASTYAARLPDVPGVGGTAMDSARETIGGAVAVAAETGGTAGQALLDTARDAFTFGVQITSAVGAVLLAATAVQAWFLLRPGAGQPSAPSGDSKPVGDRKPAG</sequence>
<feature type="transmembrane region" description="Helical" evidence="8">
    <location>
        <begin position="59"/>
        <end position="78"/>
    </location>
</feature>
<keyword evidence="2" id="KW-0813">Transport</keyword>
<evidence type="ECO:0000313" key="11">
    <source>
        <dbReference type="Proteomes" id="UP000680866"/>
    </source>
</evidence>
<dbReference type="PANTHER" id="PTHR42718:SF47">
    <property type="entry name" value="METHYL VIOLOGEN RESISTANCE PROTEIN SMVA"/>
    <property type="match status" value="1"/>
</dbReference>
<evidence type="ECO:0000256" key="1">
    <source>
        <dbReference type="ARBA" id="ARBA00004651"/>
    </source>
</evidence>
<evidence type="ECO:0000256" key="4">
    <source>
        <dbReference type="ARBA" id="ARBA00022692"/>
    </source>
</evidence>
<dbReference type="GO" id="GO:0022857">
    <property type="term" value="F:transmembrane transporter activity"/>
    <property type="evidence" value="ECO:0007669"/>
    <property type="project" value="InterPro"/>
</dbReference>
<dbReference type="Gene3D" id="1.20.1720.10">
    <property type="entry name" value="Multidrug resistance protein D"/>
    <property type="match status" value="1"/>
</dbReference>
<feature type="transmembrane region" description="Helical" evidence="8">
    <location>
        <begin position="277"/>
        <end position="298"/>
    </location>
</feature>
<feature type="transmembrane region" description="Helical" evidence="8">
    <location>
        <begin position="148"/>
        <end position="168"/>
    </location>
</feature>
<dbReference type="KEGG" id="pry:Prubr_45020"/>
<feature type="transmembrane region" description="Helical" evidence="8">
    <location>
        <begin position="174"/>
        <end position="198"/>
    </location>
</feature>
<feature type="region of interest" description="Disordered" evidence="7">
    <location>
        <begin position="508"/>
        <end position="529"/>
    </location>
</feature>
<evidence type="ECO:0000259" key="9">
    <source>
        <dbReference type="PROSITE" id="PS50850"/>
    </source>
</evidence>
<organism evidence="10 11">
    <name type="scientific">Polymorphospora rubra</name>
    <dbReference type="NCBI Taxonomy" id="338584"/>
    <lineage>
        <taxon>Bacteria</taxon>
        <taxon>Bacillati</taxon>
        <taxon>Actinomycetota</taxon>
        <taxon>Actinomycetes</taxon>
        <taxon>Micromonosporales</taxon>
        <taxon>Micromonosporaceae</taxon>
        <taxon>Polymorphospora</taxon>
    </lineage>
</organism>
<keyword evidence="3" id="KW-1003">Cell membrane</keyword>
<keyword evidence="4 8" id="KW-0812">Transmembrane</keyword>
<dbReference type="PROSITE" id="PS50850">
    <property type="entry name" value="MFS"/>
    <property type="match status" value="1"/>
</dbReference>
<dbReference type="AlphaFoldDB" id="A0A810N1J2"/>
<feature type="transmembrane region" description="Helical" evidence="8">
    <location>
        <begin position="25"/>
        <end position="47"/>
    </location>
</feature>
<keyword evidence="5 8" id="KW-1133">Transmembrane helix</keyword>
<dbReference type="GO" id="GO:0005886">
    <property type="term" value="C:plasma membrane"/>
    <property type="evidence" value="ECO:0007669"/>
    <property type="project" value="UniProtKB-SubCell"/>
</dbReference>
<keyword evidence="6 8" id="KW-0472">Membrane</keyword>
<reference evidence="10" key="1">
    <citation type="submission" date="2020-08" db="EMBL/GenBank/DDBJ databases">
        <title>Whole genome shotgun sequence of Polymorphospora rubra NBRC 101157.</title>
        <authorList>
            <person name="Komaki H."/>
            <person name="Tamura T."/>
        </authorList>
    </citation>
    <scope>NUCLEOTIDE SEQUENCE</scope>
    <source>
        <strain evidence="10">NBRC 101157</strain>
    </source>
</reference>
<evidence type="ECO:0000256" key="5">
    <source>
        <dbReference type="ARBA" id="ARBA00022989"/>
    </source>
</evidence>
<evidence type="ECO:0000256" key="3">
    <source>
        <dbReference type="ARBA" id="ARBA00022475"/>
    </source>
</evidence>